<dbReference type="GO" id="GO:0034775">
    <property type="term" value="P:glutathione transmembrane transport"/>
    <property type="evidence" value="ECO:0007669"/>
    <property type="project" value="InterPro"/>
</dbReference>
<dbReference type="RefSeq" id="WP_114612771.1">
    <property type="nucleotide sequence ID" value="NZ_QFWX01000003.1"/>
</dbReference>
<feature type="transmembrane region" description="Helical" evidence="7">
    <location>
        <begin position="141"/>
        <end position="163"/>
    </location>
</feature>
<proteinExistence type="predicted"/>
<evidence type="ECO:0000256" key="6">
    <source>
        <dbReference type="ARBA" id="ARBA00023136"/>
    </source>
</evidence>
<keyword evidence="11" id="KW-1185">Reference proteome</keyword>
<evidence type="ECO:0000313" key="10">
    <source>
        <dbReference type="EMBL" id="PXX91890.1"/>
    </source>
</evidence>
<dbReference type="PANTHER" id="PTHR43394:SF1">
    <property type="entry name" value="ATP-BINDING CASSETTE SUB-FAMILY B MEMBER 10, MITOCHONDRIAL"/>
    <property type="match status" value="1"/>
</dbReference>
<protein>
    <submittedName>
        <fullName evidence="10">Thiol reductant ABC exporter subunit CydC</fullName>
    </submittedName>
</protein>
<dbReference type="InterPro" id="IPR011527">
    <property type="entry name" value="ABC1_TM_dom"/>
</dbReference>
<dbReference type="EMBL" id="QFWX01000003">
    <property type="protein sequence ID" value="PXX91890.1"/>
    <property type="molecule type" value="Genomic_DNA"/>
</dbReference>
<gene>
    <name evidence="10" type="primary">cydC</name>
    <name evidence="10" type="ORF">DIT71_08575</name>
</gene>
<comment type="subcellular location">
    <subcellularLocation>
        <location evidence="1">Cell membrane</location>
        <topology evidence="1">Multi-pass membrane protein</topology>
    </subcellularLocation>
</comment>
<keyword evidence="2 7" id="KW-0812">Transmembrane</keyword>
<dbReference type="Proteomes" id="UP000253987">
    <property type="component" value="Unassembled WGS sequence"/>
</dbReference>
<dbReference type="GO" id="GO:0005886">
    <property type="term" value="C:plasma membrane"/>
    <property type="evidence" value="ECO:0007669"/>
    <property type="project" value="UniProtKB-SubCell"/>
</dbReference>
<dbReference type="SMART" id="SM00382">
    <property type="entry name" value="AAA"/>
    <property type="match status" value="1"/>
</dbReference>
<dbReference type="Pfam" id="PF00005">
    <property type="entry name" value="ABC_tran"/>
    <property type="match status" value="1"/>
</dbReference>
<dbReference type="Gene3D" id="1.20.1560.10">
    <property type="entry name" value="ABC transporter type 1, transmembrane domain"/>
    <property type="match status" value="1"/>
</dbReference>
<accession>A0A2V4A0I3</accession>
<sequence length="538" mass="58202">MRELRPWLALIFRRPVRLVVGGLLILATLLAGMGLLALSGWFITATALTGLLLAAGVQASLNLYAPGGGIRFFALARTVARYAERVYNHDTVLRLLTDIRVALFERLCVSARHRRSALRGPQWLSRLTNDVDALETLYLRLIAPAALAALVTVLIIVVAGVFYSRELATGLMIMLIPALLIATIVVYLRTRHLVYRQTDARERVRTDVIEHIEGFAELTAAGRTGKHAALCLRQADQIAHTDARADTRTGWNLGLAQVMVNLAVVLALWLGLQLFQQGVITGPVVVLLPVALLGLLEIYSMLPDAFARLGGTIASAARLNRDCSEGPPPGCDTDQSPQKTCNALELERVTIRYGDHSPVLSRFDLEIQAGEWVGIIGSSGSGKSSLAEVISGLEQPASGTARRQGAVYLTQQTVLFEDTLKANLQIGKHDASDAELWRVLALVAMADRFAHEPAQLNTWLGSMGSQLSGGEARRIALARVLLNDAPLLVLDEPFTGVDALTRDRIAAGMKQWLAGKTVVSLGHAPEALPASDRTIRLS</sequence>
<dbReference type="PROSITE" id="PS50893">
    <property type="entry name" value="ABC_TRANSPORTER_2"/>
    <property type="match status" value="1"/>
</dbReference>
<comment type="caution">
    <text evidence="10">The sequence shown here is derived from an EMBL/GenBank/DDBJ whole genome shotgun (WGS) entry which is preliminary data.</text>
</comment>
<dbReference type="PANTHER" id="PTHR43394">
    <property type="entry name" value="ATP-DEPENDENT PERMEASE MDL1, MITOCHONDRIAL"/>
    <property type="match status" value="1"/>
</dbReference>
<dbReference type="OrthoDB" id="9802264at2"/>
<dbReference type="SUPFAM" id="SSF52540">
    <property type="entry name" value="P-loop containing nucleoside triphosphate hydrolases"/>
    <property type="match status" value="1"/>
</dbReference>
<evidence type="ECO:0000256" key="7">
    <source>
        <dbReference type="SAM" id="Phobius"/>
    </source>
</evidence>
<dbReference type="GO" id="GO:0015421">
    <property type="term" value="F:ABC-type oligopeptide transporter activity"/>
    <property type="evidence" value="ECO:0007669"/>
    <property type="project" value="TreeGrafter"/>
</dbReference>
<evidence type="ECO:0000256" key="4">
    <source>
        <dbReference type="ARBA" id="ARBA00022840"/>
    </source>
</evidence>
<dbReference type="PROSITE" id="PS00211">
    <property type="entry name" value="ABC_TRANSPORTER_1"/>
    <property type="match status" value="1"/>
</dbReference>
<dbReference type="InterPro" id="IPR014223">
    <property type="entry name" value="ABC_CydC/D"/>
</dbReference>
<feature type="domain" description="ABC transmembrane type-1" evidence="9">
    <location>
        <begin position="19"/>
        <end position="311"/>
    </location>
</feature>
<evidence type="ECO:0000313" key="11">
    <source>
        <dbReference type="Proteomes" id="UP000253987"/>
    </source>
</evidence>
<dbReference type="SUPFAM" id="SSF90123">
    <property type="entry name" value="ABC transporter transmembrane region"/>
    <property type="match status" value="1"/>
</dbReference>
<dbReference type="NCBIfam" id="TIGR02868">
    <property type="entry name" value="CydC"/>
    <property type="match status" value="1"/>
</dbReference>
<dbReference type="InterPro" id="IPR017871">
    <property type="entry name" value="ABC_transporter-like_CS"/>
</dbReference>
<feature type="domain" description="ABC transporter" evidence="8">
    <location>
        <begin position="344"/>
        <end position="538"/>
    </location>
</feature>
<dbReference type="InterPro" id="IPR039421">
    <property type="entry name" value="Type_1_exporter"/>
</dbReference>
<evidence type="ECO:0000256" key="2">
    <source>
        <dbReference type="ARBA" id="ARBA00022692"/>
    </source>
</evidence>
<name>A0A2V4A0I3_9GAMM</name>
<dbReference type="GO" id="GO:0005524">
    <property type="term" value="F:ATP binding"/>
    <property type="evidence" value="ECO:0007669"/>
    <property type="project" value="UniProtKB-KW"/>
</dbReference>
<dbReference type="Gene3D" id="3.40.50.300">
    <property type="entry name" value="P-loop containing nucleotide triphosphate hydrolases"/>
    <property type="match status" value="1"/>
</dbReference>
<keyword evidence="6 7" id="KW-0472">Membrane</keyword>
<dbReference type="GO" id="GO:0045454">
    <property type="term" value="P:cell redox homeostasis"/>
    <property type="evidence" value="ECO:0007669"/>
    <property type="project" value="InterPro"/>
</dbReference>
<feature type="transmembrane region" description="Helical" evidence="7">
    <location>
        <begin position="42"/>
        <end position="65"/>
    </location>
</feature>
<keyword evidence="4" id="KW-0067">ATP-binding</keyword>
<dbReference type="InterPro" id="IPR003439">
    <property type="entry name" value="ABC_transporter-like_ATP-bd"/>
</dbReference>
<feature type="transmembrane region" description="Helical" evidence="7">
    <location>
        <begin position="253"/>
        <end position="272"/>
    </location>
</feature>
<reference evidence="10 11" key="2">
    <citation type="submission" date="2018-06" db="EMBL/GenBank/DDBJ databases">
        <title>Marinobactersediminissp. nov, a moderately halophilic bacterium isolated from marine solar saltern.</title>
        <authorList>
            <person name="Zhang Y."/>
        </authorList>
    </citation>
    <scope>NUCLEOTIDE SEQUENCE [LARGE SCALE GENOMIC DNA]</scope>
    <source>
        <strain evidence="10 11">F01</strain>
    </source>
</reference>
<dbReference type="InterPro" id="IPR036640">
    <property type="entry name" value="ABC1_TM_sf"/>
</dbReference>
<dbReference type="InterPro" id="IPR027417">
    <property type="entry name" value="P-loop_NTPase"/>
</dbReference>
<dbReference type="GO" id="GO:0016887">
    <property type="term" value="F:ATP hydrolysis activity"/>
    <property type="evidence" value="ECO:0007669"/>
    <property type="project" value="InterPro"/>
</dbReference>
<dbReference type="PROSITE" id="PS50929">
    <property type="entry name" value="ABC_TM1F"/>
    <property type="match status" value="1"/>
</dbReference>
<feature type="transmembrane region" description="Helical" evidence="7">
    <location>
        <begin position="278"/>
        <end position="299"/>
    </location>
</feature>
<keyword evidence="3" id="KW-0547">Nucleotide-binding</keyword>
<evidence type="ECO:0000259" key="8">
    <source>
        <dbReference type="PROSITE" id="PS50893"/>
    </source>
</evidence>
<feature type="transmembrane region" description="Helical" evidence="7">
    <location>
        <begin position="169"/>
        <end position="188"/>
    </location>
</feature>
<feature type="transmembrane region" description="Helical" evidence="7">
    <location>
        <begin position="16"/>
        <end position="36"/>
    </location>
</feature>
<organism evidence="10 11">
    <name type="scientific">Marinobacter vulgaris</name>
    <dbReference type="NCBI Taxonomy" id="1928331"/>
    <lineage>
        <taxon>Bacteria</taxon>
        <taxon>Pseudomonadati</taxon>
        <taxon>Pseudomonadota</taxon>
        <taxon>Gammaproteobacteria</taxon>
        <taxon>Pseudomonadales</taxon>
        <taxon>Marinobacteraceae</taxon>
        <taxon>Marinobacter</taxon>
    </lineage>
</organism>
<evidence type="ECO:0000256" key="5">
    <source>
        <dbReference type="ARBA" id="ARBA00022989"/>
    </source>
</evidence>
<evidence type="ECO:0000256" key="3">
    <source>
        <dbReference type="ARBA" id="ARBA00022741"/>
    </source>
</evidence>
<reference evidence="11" key="1">
    <citation type="submission" date="2018-05" db="EMBL/GenBank/DDBJ databases">
        <authorList>
            <person name="Lu D."/>
        </authorList>
    </citation>
    <scope>NUCLEOTIDE SEQUENCE [LARGE SCALE GENOMIC DNA]</scope>
    <source>
        <strain evidence="11">F01</strain>
    </source>
</reference>
<keyword evidence="5 7" id="KW-1133">Transmembrane helix</keyword>
<evidence type="ECO:0000256" key="1">
    <source>
        <dbReference type="ARBA" id="ARBA00004651"/>
    </source>
</evidence>
<evidence type="ECO:0000259" key="9">
    <source>
        <dbReference type="PROSITE" id="PS50929"/>
    </source>
</evidence>
<dbReference type="Pfam" id="PF00664">
    <property type="entry name" value="ABC_membrane"/>
    <property type="match status" value="1"/>
</dbReference>
<dbReference type="InterPro" id="IPR003593">
    <property type="entry name" value="AAA+_ATPase"/>
</dbReference>
<dbReference type="AlphaFoldDB" id="A0A2V4A0I3"/>